<organism evidence="1 2">
    <name type="scientific">Labilibaculum manganireducens</name>
    <dbReference type="NCBI Taxonomy" id="1940525"/>
    <lineage>
        <taxon>Bacteria</taxon>
        <taxon>Pseudomonadati</taxon>
        <taxon>Bacteroidota</taxon>
        <taxon>Bacteroidia</taxon>
        <taxon>Marinilabiliales</taxon>
        <taxon>Marinifilaceae</taxon>
        <taxon>Labilibaculum</taxon>
    </lineage>
</organism>
<dbReference type="RefSeq" id="WP_101309298.1">
    <property type="nucleotide sequence ID" value="NZ_MVDE01000009.1"/>
</dbReference>
<dbReference type="Proteomes" id="UP000233618">
    <property type="component" value="Unassembled WGS sequence"/>
</dbReference>
<dbReference type="EMBL" id="MVDE01000009">
    <property type="protein sequence ID" value="PKQ67312.1"/>
    <property type="molecule type" value="Genomic_DNA"/>
</dbReference>
<evidence type="ECO:0000313" key="2">
    <source>
        <dbReference type="Proteomes" id="UP000233618"/>
    </source>
</evidence>
<dbReference type="AlphaFoldDB" id="A0A2N3IAF1"/>
<dbReference type="InterPro" id="IPR025345">
    <property type="entry name" value="DUF4249"/>
</dbReference>
<evidence type="ECO:0000313" key="1">
    <source>
        <dbReference type="EMBL" id="PKQ67312.1"/>
    </source>
</evidence>
<name>A0A2N3IAF1_9BACT</name>
<dbReference type="PROSITE" id="PS51257">
    <property type="entry name" value="PROKAR_LIPOPROTEIN"/>
    <property type="match status" value="1"/>
</dbReference>
<reference evidence="1 2" key="1">
    <citation type="journal article" date="2017" name="Front. Microbiol.">
        <title>Labilibaculum manganireducens gen. nov., sp. nov. and Labilibaculum filiforme sp. nov., Novel Bacteroidetes Isolated from Subsurface Sediments of the Baltic Sea.</title>
        <authorList>
            <person name="Vandieken V."/>
            <person name="Marshall I.P."/>
            <person name="Niemann H."/>
            <person name="Engelen B."/>
            <person name="Cypionka H."/>
        </authorList>
    </citation>
    <scope>NUCLEOTIDE SEQUENCE [LARGE SCALE GENOMIC DNA]</scope>
    <source>
        <strain evidence="1 2">59.10-2M</strain>
    </source>
</reference>
<keyword evidence="2" id="KW-1185">Reference proteome</keyword>
<gene>
    <name evidence="1" type="ORF">BZG01_07945</name>
</gene>
<comment type="caution">
    <text evidence="1">The sequence shown here is derived from an EMBL/GenBank/DDBJ whole genome shotgun (WGS) entry which is preliminary data.</text>
</comment>
<sequence length="288" mass="32892">MKRIIYLITSILILSSCTEKMDVELDSSSTRLCVEAKITNDFKKHFVKLSESSDVFFNKEAIPVTKANIKVSDGTSDYLYEETSQGYYESVTKFSGMPGTTYSLSISDVDIDQNGEKEIYQAQSVMPFPYDIDSIKMNYDKRYMNDDGDRKAYWLLSLYLQDDIETENYYGFACQINNKLVHDTITEVVIAEDTFFNGGDSKGVDVGFFDQEKPDEIIYDNDKITLETYAMTEDYFDFVNEFQTMDQTQTPMFSGPPANIRSNISNDAVGFFAVYAITRNSITVNIEQ</sequence>
<protein>
    <recommendedName>
        <fullName evidence="3">DUF4249 domain-containing protein</fullName>
    </recommendedName>
</protein>
<dbReference type="Pfam" id="PF14054">
    <property type="entry name" value="DUF4249"/>
    <property type="match status" value="1"/>
</dbReference>
<accession>A0A2N3IAF1</accession>
<evidence type="ECO:0008006" key="3">
    <source>
        <dbReference type="Google" id="ProtNLM"/>
    </source>
</evidence>
<proteinExistence type="predicted"/>